<evidence type="ECO:0000313" key="2">
    <source>
        <dbReference type="EMBL" id="KAK7363182.1"/>
    </source>
</evidence>
<organism evidence="2 3">
    <name type="scientific">Canavalia gladiata</name>
    <name type="common">Sword bean</name>
    <name type="synonym">Dolichos gladiatus</name>
    <dbReference type="NCBI Taxonomy" id="3824"/>
    <lineage>
        <taxon>Eukaryota</taxon>
        <taxon>Viridiplantae</taxon>
        <taxon>Streptophyta</taxon>
        <taxon>Embryophyta</taxon>
        <taxon>Tracheophyta</taxon>
        <taxon>Spermatophyta</taxon>
        <taxon>Magnoliopsida</taxon>
        <taxon>eudicotyledons</taxon>
        <taxon>Gunneridae</taxon>
        <taxon>Pentapetalae</taxon>
        <taxon>rosids</taxon>
        <taxon>fabids</taxon>
        <taxon>Fabales</taxon>
        <taxon>Fabaceae</taxon>
        <taxon>Papilionoideae</taxon>
        <taxon>50 kb inversion clade</taxon>
        <taxon>NPAAA clade</taxon>
        <taxon>indigoferoid/millettioid clade</taxon>
        <taxon>Phaseoleae</taxon>
        <taxon>Canavalia</taxon>
    </lineage>
</organism>
<reference evidence="2 3" key="1">
    <citation type="submission" date="2024-01" db="EMBL/GenBank/DDBJ databases">
        <title>The genomes of 5 underutilized Papilionoideae crops provide insights into root nodulation and disease resistanc.</title>
        <authorList>
            <person name="Jiang F."/>
        </authorList>
    </citation>
    <scope>NUCLEOTIDE SEQUENCE [LARGE SCALE GENOMIC DNA]</scope>
    <source>
        <strain evidence="2">LVBAO_FW01</strain>
        <tissue evidence="2">Leaves</tissue>
    </source>
</reference>
<evidence type="ECO:0000256" key="1">
    <source>
        <dbReference type="SAM" id="SignalP"/>
    </source>
</evidence>
<comment type="caution">
    <text evidence="2">The sequence shown here is derived from an EMBL/GenBank/DDBJ whole genome shotgun (WGS) entry which is preliminary data.</text>
</comment>
<sequence length="103" mass="11585">MATPARRLQSLVCIVLIILFLGLKEAIGEGAVKENARLIGERNEVGRMYCCHDYHIGKCVPGTWDDLNCHQLCLRSQCQKGGFCKILIDRKPPNHFCHCTCIV</sequence>
<feature type="signal peptide" evidence="1">
    <location>
        <begin position="1"/>
        <end position="26"/>
    </location>
</feature>
<feature type="chain" id="PRO_5042830890" evidence="1">
    <location>
        <begin position="27"/>
        <end position="103"/>
    </location>
</feature>
<evidence type="ECO:0000313" key="3">
    <source>
        <dbReference type="Proteomes" id="UP001367508"/>
    </source>
</evidence>
<accession>A0AAN9R8J3</accession>
<protein>
    <submittedName>
        <fullName evidence="2">Uncharacterized protein</fullName>
    </submittedName>
</protein>
<keyword evidence="3" id="KW-1185">Reference proteome</keyword>
<dbReference type="AlphaFoldDB" id="A0AAN9R8J3"/>
<gene>
    <name evidence="2" type="ORF">VNO77_05313</name>
</gene>
<dbReference type="EMBL" id="JAYMYQ010000001">
    <property type="protein sequence ID" value="KAK7363182.1"/>
    <property type="molecule type" value="Genomic_DNA"/>
</dbReference>
<keyword evidence="1" id="KW-0732">Signal</keyword>
<dbReference type="Proteomes" id="UP001367508">
    <property type="component" value="Unassembled WGS sequence"/>
</dbReference>
<name>A0AAN9R8J3_CANGL</name>
<proteinExistence type="predicted"/>